<dbReference type="AlphaFoldDB" id="E3FYR5"/>
<dbReference type="STRING" id="378806.STAUR_4598"/>
<gene>
    <name evidence="1" type="ordered locus">STAUR_4598</name>
</gene>
<evidence type="ECO:0000313" key="1">
    <source>
        <dbReference type="EMBL" id="ADO72378.1"/>
    </source>
</evidence>
<dbReference type="Proteomes" id="UP000001351">
    <property type="component" value="Chromosome"/>
</dbReference>
<reference evidence="1 2" key="1">
    <citation type="journal article" date="2011" name="Mol. Biol. Evol.">
        <title>Comparative genomic analysis of fruiting body formation in Myxococcales.</title>
        <authorList>
            <person name="Huntley S."/>
            <person name="Hamann N."/>
            <person name="Wegener-Feldbrugge S."/>
            <person name="Treuner-Lange A."/>
            <person name="Kube M."/>
            <person name="Reinhardt R."/>
            <person name="Klages S."/>
            <person name="Muller R."/>
            <person name="Ronning C.M."/>
            <person name="Nierman W.C."/>
            <person name="Sogaard-Andersen L."/>
        </authorList>
    </citation>
    <scope>NUCLEOTIDE SEQUENCE [LARGE SCALE GENOMIC DNA]</scope>
    <source>
        <strain evidence="1 2">DW4/3-1</strain>
    </source>
</reference>
<sequence>MTTAAPVPAAPPGCPFNSEFLPPNMRKHVDPAAPVPLRMMAAKGLVPLNPSDMLGALYMLTFDAEQAVRDTASKTAAGLPERILGSALRDESVQAPVLGWFLGLLGGKDVYAEMLVLNATTPDEAVAELARECSAKLAEIIGQNQLRILRHENIIRNLCSNGQVGPALIDSVCDFAVRSGVALTDVPQMQAARVRLFGPQAVAAPPDPGPTAEQVLQEFQDEGGPEENAPPMEEGKRLNLTQRIMKMSIAEKIKLATLGNKEARSALIRDSNKLVCTAVIRSPRITDGEVLLSAGNKAANEEVLRTIYNNREWTKNLKIKLALVKNPKVPLTVVMKFLNSLRDSELKDLSKDRNVPSGVQSFAKKVLEKKTAPKKEGG</sequence>
<dbReference type="OrthoDB" id="5506355at2"/>
<dbReference type="EMBL" id="CP002271">
    <property type="protein sequence ID" value="ADO72378.1"/>
    <property type="molecule type" value="Genomic_DNA"/>
</dbReference>
<name>E3FYR5_STIAD</name>
<protein>
    <submittedName>
        <fullName evidence="1">Conserved uncharacterized protein</fullName>
    </submittedName>
</protein>
<organism evidence="1 2">
    <name type="scientific">Stigmatella aurantiaca (strain DW4/3-1)</name>
    <dbReference type="NCBI Taxonomy" id="378806"/>
    <lineage>
        <taxon>Bacteria</taxon>
        <taxon>Pseudomonadati</taxon>
        <taxon>Myxococcota</taxon>
        <taxon>Myxococcia</taxon>
        <taxon>Myxococcales</taxon>
        <taxon>Cystobacterineae</taxon>
        <taxon>Archangiaceae</taxon>
        <taxon>Stigmatella</taxon>
    </lineage>
</organism>
<dbReference type="eggNOG" id="ENOG5032SIJ">
    <property type="taxonomic scope" value="Bacteria"/>
</dbReference>
<proteinExistence type="predicted"/>
<dbReference type="KEGG" id="sur:STAUR_4598"/>
<accession>E3FYR5</accession>
<evidence type="ECO:0000313" key="2">
    <source>
        <dbReference type="Proteomes" id="UP000001351"/>
    </source>
</evidence>
<dbReference type="RefSeq" id="WP_013376343.1">
    <property type="nucleotide sequence ID" value="NC_014623.1"/>
</dbReference>
<dbReference type="HOGENOM" id="CLU_061334_0_0_7"/>
<keyword evidence="2" id="KW-1185">Reference proteome</keyword>